<dbReference type="EMBL" id="CAGKOT010000001">
    <property type="protein sequence ID" value="CAB5298087.1"/>
    <property type="molecule type" value="Genomic_DNA"/>
</dbReference>
<evidence type="ECO:0000313" key="2">
    <source>
        <dbReference type="Proteomes" id="UP000684084"/>
    </source>
</evidence>
<gene>
    <name evidence="1" type="ORF">CHRIB12_LOCUS628</name>
</gene>
<dbReference type="AlphaFoldDB" id="A0A916DYW8"/>
<sequence length="430" mass="50395">MGCDTFGRSRDILTETCIKRGQHCKATVLKVEVLTKKIDGASYRIVTPIDLFRRRTLTLPSVFPDEQRLVPVDIPALDHSLIAKLIKTPVLVDELSRINIVLQKMATECFHFYTDGSLDLNCRNEEVKQQLMELIVSPTLLIRGRKLLKLNNYVILFTIYDLIITKSLKLNLIKVREHSGDYWNDMADEIAKNEREIAGIDRHIRSFTRFVAESLEEVQWSFNKQWRSYFEEDFSSTGWHWSSHWQNFNSINKERCTSFSTNEKLVHLSSARITSYLPLKTTSEYIELEITSKILKFIEKFTSSKKLRHGQLEKIIFEYKDEAFPQLKKRNRLELIQGLISDTIVTKLRRYVSRKMSNEIAVRIIQHFHNAFKKHVWIPRCTELNTCEANLGISKKDKMITVRRHPFSDITQQNSQHVSVAHEKKESYEK</sequence>
<dbReference type="OrthoDB" id="2309203at2759"/>
<dbReference type="VEuPathDB" id="FungiDB:RhiirFUN_020598"/>
<protein>
    <submittedName>
        <fullName evidence="1">Uncharacterized protein</fullName>
    </submittedName>
</protein>
<organism evidence="1 2">
    <name type="scientific">Rhizophagus irregularis</name>
    <dbReference type="NCBI Taxonomy" id="588596"/>
    <lineage>
        <taxon>Eukaryota</taxon>
        <taxon>Fungi</taxon>
        <taxon>Fungi incertae sedis</taxon>
        <taxon>Mucoromycota</taxon>
        <taxon>Glomeromycotina</taxon>
        <taxon>Glomeromycetes</taxon>
        <taxon>Glomerales</taxon>
        <taxon>Glomeraceae</taxon>
        <taxon>Rhizophagus</taxon>
    </lineage>
</organism>
<comment type="caution">
    <text evidence="1">The sequence shown here is derived from an EMBL/GenBank/DDBJ whole genome shotgun (WGS) entry which is preliminary data.</text>
</comment>
<dbReference type="Proteomes" id="UP000684084">
    <property type="component" value="Unassembled WGS sequence"/>
</dbReference>
<name>A0A916DYW8_9GLOM</name>
<proteinExistence type="predicted"/>
<reference evidence="1" key="1">
    <citation type="submission" date="2020-05" db="EMBL/GenBank/DDBJ databases">
        <authorList>
            <person name="Rincon C."/>
            <person name="Sanders R I."/>
            <person name="Robbins C."/>
            <person name="Chaturvedi A."/>
        </authorList>
    </citation>
    <scope>NUCLEOTIDE SEQUENCE</scope>
    <source>
        <strain evidence="1">CHB12</strain>
    </source>
</reference>
<evidence type="ECO:0000313" key="1">
    <source>
        <dbReference type="EMBL" id="CAB5298087.1"/>
    </source>
</evidence>
<accession>A0A916DYW8</accession>